<keyword evidence="2" id="KW-1185">Reference proteome</keyword>
<sequence length="87" mass="9621">MMTKDKASSKQSEQPVNYVDQRPSLNIASSTTTSSSNEYSSEQRELDSLQGQEFVQQGYQAKETSTEVTSTDYTHAFQNPPPGPCLP</sequence>
<evidence type="ECO:0000256" key="1">
    <source>
        <dbReference type="SAM" id="MobiDB-lite"/>
    </source>
</evidence>
<organism evidence="2 3">
    <name type="scientific">Ditylenchus dipsaci</name>
    <dbReference type="NCBI Taxonomy" id="166011"/>
    <lineage>
        <taxon>Eukaryota</taxon>
        <taxon>Metazoa</taxon>
        <taxon>Ecdysozoa</taxon>
        <taxon>Nematoda</taxon>
        <taxon>Chromadorea</taxon>
        <taxon>Rhabditida</taxon>
        <taxon>Tylenchina</taxon>
        <taxon>Tylenchomorpha</taxon>
        <taxon>Sphaerularioidea</taxon>
        <taxon>Anguinidae</taxon>
        <taxon>Anguininae</taxon>
        <taxon>Ditylenchus</taxon>
    </lineage>
</organism>
<feature type="compositionally biased region" description="Polar residues" evidence="1">
    <location>
        <begin position="49"/>
        <end position="77"/>
    </location>
</feature>
<name>A0A915DG37_9BILA</name>
<proteinExistence type="predicted"/>
<dbReference type="AlphaFoldDB" id="A0A915DG37"/>
<feature type="region of interest" description="Disordered" evidence="1">
    <location>
        <begin position="1"/>
        <end position="87"/>
    </location>
</feature>
<dbReference type="WBParaSite" id="jg19091">
    <property type="protein sequence ID" value="jg19091"/>
    <property type="gene ID" value="jg19091"/>
</dbReference>
<evidence type="ECO:0000313" key="2">
    <source>
        <dbReference type="Proteomes" id="UP000887574"/>
    </source>
</evidence>
<evidence type="ECO:0000313" key="3">
    <source>
        <dbReference type="WBParaSite" id="jg19091"/>
    </source>
</evidence>
<feature type="compositionally biased region" description="Low complexity" evidence="1">
    <location>
        <begin position="29"/>
        <end position="40"/>
    </location>
</feature>
<reference evidence="3" key="1">
    <citation type="submission" date="2022-11" db="UniProtKB">
        <authorList>
            <consortium name="WormBaseParasite"/>
        </authorList>
    </citation>
    <scope>IDENTIFICATION</scope>
</reference>
<dbReference type="Proteomes" id="UP000887574">
    <property type="component" value="Unplaced"/>
</dbReference>
<protein>
    <submittedName>
        <fullName evidence="3">Uncharacterized protein</fullName>
    </submittedName>
</protein>
<accession>A0A915DG37</accession>